<dbReference type="RefSeq" id="XP_014511746.1">
    <property type="nucleotide sequence ID" value="XM_014656260.2"/>
</dbReference>
<dbReference type="Proteomes" id="UP000087766">
    <property type="component" value="Chromosome 8"/>
</dbReference>
<keyword evidence="1 3" id="KW-0732">Signal</keyword>
<dbReference type="GO" id="GO:0004857">
    <property type="term" value="F:enzyme inhibitor activity"/>
    <property type="evidence" value="ECO:0007669"/>
    <property type="project" value="InterPro"/>
</dbReference>
<evidence type="ECO:0000256" key="3">
    <source>
        <dbReference type="SAM" id="SignalP"/>
    </source>
</evidence>
<dbReference type="GeneID" id="106770450"/>
<name>A0A1S3V088_VIGRR</name>
<protein>
    <submittedName>
        <fullName evidence="6">Pectinesterase inhibitor-like</fullName>
    </submittedName>
</protein>
<dbReference type="OrthoDB" id="841681at2759"/>
<dbReference type="PANTHER" id="PTHR31080">
    <property type="entry name" value="PECTINESTERASE INHIBITOR-LIKE"/>
    <property type="match status" value="1"/>
</dbReference>
<dbReference type="SMART" id="SM00856">
    <property type="entry name" value="PMEI"/>
    <property type="match status" value="1"/>
</dbReference>
<dbReference type="AlphaFoldDB" id="A0A1S3V088"/>
<evidence type="ECO:0000256" key="1">
    <source>
        <dbReference type="ARBA" id="ARBA00022729"/>
    </source>
</evidence>
<accession>A0A1S3V088</accession>
<reference evidence="6" key="2">
    <citation type="submission" date="2025-08" db="UniProtKB">
        <authorList>
            <consortium name="RefSeq"/>
        </authorList>
    </citation>
    <scope>IDENTIFICATION</scope>
    <source>
        <tissue evidence="6">Leaf</tissue>
    </source>
</reference>
<reference evidence="5" key="1">
    <citation type="journal article" date="2014" name="Nat. Commun.">
        <title>Genome sequence of mungbean and insights into evolution within Vigna species.</title>
        <authorList>
            <person name="Kang Y.J."/>
            <person name="Kim S.K."/>
            <person name="Kim M.Y."/>
            <person name="Lestari P."/>
            <person name="Kim K.H."/>
            <person name="Ha B.K."/>
            <person name="Jun T.H."/>
            <person name="Hwang W.J."/>
            <person name="Lee T."/>
            <person name="Lee J."/>
            <person name="Shim S."/>
            <person name="Yoon M.Y."/>
            <person name="Jang Y.E."/>
            <person name="Han K.S."/>
            <person name="Taeprayoon P."/>
            <person name="Yoon N."/>
            <person name="Somta P."/>
            <person name="Tanya P."/>
            <person name="Kim K.S."/>
            <person name="Gwag J.G."/>
            <person name="Moon J.K."/>
            <person name="Lee Y.H."/>
            <person name="Park B.S."/>
            <person name="Bombarely A."/>
            <person name="Doyle J.J."/>
            <person name="Jackson S.A."/>
            <person name="Schafleitner R."/>
            <person name="Srinives P."/>
            <person name="Varshney R.K."/>
            <person name="Lee S.H."/>
        </authorList>
    </citation>
    <scope>NUCLEOTIDE SEQUENCE [LARGE SCALE GENOMIC DNA]</scope>
    <source>
        <strain evidence="5">cv. VC1973A</strain>
    </source>
</reference>
<dbReference type="KEGG" id="vra:106770450"/>
<dbReference type="CDD" id="cd15801">
    <property type="entry name" value="PMEI-like_1"/>
    <property type="match status" value="1"/>
</dbReference>
<sequence>MGSKANFFWLLATCMCIIVAHHEAGAAEQLRGKALIQDVCKTRGNSELCMKVLSADPSSPNATLTDLAIITLKAAAENASGILVDAKKMIDDPNLEPAIQQGLADCSENLLDAESQIQDTIASVLSNDKIDALVWLKAALAAIDTCDDSIPGDDDILSRRSVSFRQLCNIAVAINKRMMGIES</sequence>
<feature type="chain" id="PRO_5010335652" evidence="3">
    <location>
        <begin position="27"/>
        <end position="183"/>
    </location>
</feature>
<dbReference type="NCBIfam" id="TIGR01614">
    <property type="entry name" value="PME_inhib"/>
    <property type="match status" value="1"/>
</dbReference>
<feature type="domain" description="Pectinesterase inhibitor" evidence="4">
    <location>
        <begin position="31"/>
        <end position="174"/>
    </location>
</feature>
<dbReference type="InterPro" id="IPR051955">
    <property type="entry name" value="PME_Inhibitor"/>
</dbReference>
<evidence type="ECO:0000313" key="6">
    <source>
        <dbReference type="RefSeq" id="XP_014511746.1"/>
    </source>
</evidence>
<gene>
    <name evidence="6" type="primary">LOC106770450</name>
</gene>
<dbReference type="InterPro" id="IPR035513">
    <property type="entry name" value="Invertase/methylesterase_inhib"/>
</dbReference>
<evidence type="ECO:0000256" key="2">
    <source>
        <dbReference type="ARBA" id="ARBA00038471"/>
    </source>
</evidence>
<comment type="similarity">
    <text evidence="2">Belongs to the PMEI family.</text>
</comment>
<dbReference type="Gene3D" id="1.20.140.40">
    <property type="entry name" value="Invertase/pectin methylesterase inhibitor family protein"/>
    <property type="match status" value="1"/>
</dbReference>
<proteinExistence type="inferred from homology"/>
<dbReference type="Pfam" id="PF04043">
    <property type="entry name" value="PMEI"/>
    <property type="match status" value="1"/>
</dbReference>
<evidence type="ECO:0000259" key="4">
    <source>
        <dbReference type="SMART" id="SM00856"/>
    </source>
</evidence>
<dbReference type="PANTHER" id="PTHR31080:SF296">
    <property type="entry name" value="OS05G0360900 PROTEIN"/>
    <property type="match status" value="1"/>
</dbReference>
<feature type="signal peptide" evidence="3">
    <location>
        <begin position="1"/>
        <end position="26"/>
    </location>
</feature>
<dbReference type="InterPro" id="IPR006501">
    <property type="entry name" value="Pectinesterase_inhib_dom"/>
</dbReference>
<keyword evidence="5" id="KW-1185">Reference proteome</keyword>
<organism evidence="5 6">
    <name type="scientific">Vigna radiata var. radiata</name>
    <name type="common">Mung bean</name>
    <name type="synonym">Phaseolus aureus</name>
    <dbReference type="NCBI Taxonomy" id="3916"/>
    <lineage>
        <taxon>Eukaryota</taxon>
        <taxon>Viridiplantae</taxon>
        <taxon>Streptophyta</taxon>
        <taxon>Embryophyta</taxon>
        <taxon>Tracheophyta</taxon>
        <taxon>Spermatophyta</taxon>
        <taxon>Magnoliopsida</taxon>
        <taxon>eudicotyledons</taxon>
        <taxon>Gunneridae</taxon>
        <taxon>Pentapetalae</taxon>
        <taxon>rosids</taxon>
        <taxon>fabids</taxon>
        <taxon>Fabales</taxon>
        <taxon>Fabaceae</taxon>
        <taxon>Papilionoideae</taxon>
        <taxon>50 kb inversion clade</taxon>
        <taxon>NPAAA clade</taxon>
        <taxon>indigoferoid/millettioid clade</taxon>
        <taxon>Phaseoleae</taxon>
        <taxon>Vigna</taxon>
    </lineage>
</organism>
<dbReference type="STRING" id="3916.A0A1S3V088"/>
<dbReference type="SUPFAM" id="SSF101148">
    <property type="entry name" value="Plant invertase/pectin methylesterase inhibitor"/>
    <property type="match status" value="1"/>
</dbReference>
<evidence type="ECO:0000313" key="5">
    <source>
        <dbReference type="Proteomes" id="UP000087766"/>
    </source>
</evidence>